<dbReference type="GO" id="GO:0000724">
    <property type="term" value="P:double-strand break repair via homologous recombination"/>
    <property type="evidence" value="ECO:0007669"/>
    <property type="project" value="TreeGrafter"/>
</dbReference>
<dbReference type="CDD" id="cd04491">
    <property type="entry name" value="SoSSB_OBF"/>
    <property type="match status" value="2"/>
</dbReference>
<reference evidence="4" key="1">
    <citation type="submission" date="2021-03" db="EMBL/GenBank/DDBJ databases">
        <authorList>
            <person name="Jaffe A."/>
        </authorList>
    </citation>
    <scope>NUCLEOTIDE SEQUENCE</scope>
    <source>
        <strain evidence="4">RIFCSPHIGHO2_01_FULL_AR10_44_11</strain>
    </source>
</reference>
<evidence type="ECO:0000259" key="3">
    <source>
        <dbReference type="Pfam" id="PF08646"/>
    </source>
</evidence>
<protein>
    <recommendedName>
        <fullName evidence="6">Replication factor A</fullName>
    </recommendedName>
</protein>
<comment type="caution">
    <text evidence="4">The sequence shown here is derived from an EMBL/GenBank/DDBJ whole genome shotgun (WGS) entry which is preliminary data.</text>
</comment>
<dbReference type="Gene3D" id="2.40.50.140">
    <property type="entry name" value="Nucleic acid-binding proteins"/>
    <property type="match status" value="3"/>
</dbReference>
<dbReference type="InterPro" id="IPR051231">
    <property type="entry name" value="SOSS-B"/>
</dbReference>
<keyword evidence="1" id="KW-0238">DNA-binding</keyword>
<evidence type="ECO:0000313" key="5">
    <source>
        <dbReference type="Proteomes" id="UP000677687"/>
    </source>
</evidence>
<dbReference type="Pfam" id="PF01336">
    <property type="entry name" value="tRNA_anti-codon"/>
    <property type="match status" value="1"/>
</dbReference>
<name>A0A8T4KRL4_9ARCH</name>
<sequence>MEIPIVERICKGSGKTPAELQKLIEQKRNKFSGLLTEEGAALLVAKELNVRLDADAFPERMKISNLQDGMKGVVLLARVMQAYPARNFEKSGKKGMLANLLVADNSGEVRLTLWNEDAKKADSLGIGRGTVLMLKNCNVTSYNGKLQLSLAYGGELAANPESADEKELPKIEKRELKISGLQPNLNSVDVIARVARVYGRKEFQSASGKGEMIAFEIADETGNIRVVAWNSAVEQAAKLAVGEAVKIENAYTKEGLNGGAELHLGFNAKITQNPKDANLPELPKEVFERKALAELGENQNAEISATIAEINRSALRYFACSSCGKKLQKLGDKFLCEKCGEQREPKIELVASVALEDAGSAINAICYGDEAEKIFGMGREQVNSELRAKSAEEVLEEIRDKIAGKQLKAIGYLRTNRRTNEKEFVIKNVIEIGKEKKAAKEARAEKSIEVEEPAKFY</sequence>
<dbReference type="GO" id="GO:0010212">
    <property type="term" value="P:response to ionizing radiation"/>
    <property type="evidence" value="ECO:0007669"/>
    <property type="project" value="TreeGrafter"/>
</dbReference>
<feature type="domain" description="Replication factor A C-terminal" evidence="3">
    <location>
        <begin position="302"/>
        <end position="401"/>
    </location>
</feature>
<dbReference type="InterPro" id="IPR004365">
    <property type="entry name" value="NA-bd_OB_tRNA"/>
</dbReference>
<dbReference type="Proteomes" id="UP000677687">
    <property type="component" value="Unassembled WGS sequence"/>
</dbReference>
<evidence type="ECO:0000256" key="1">
    <source>
        <dbReference type="ARBA" id="ARBA00023125"/>
    </source>
</evidence>
<feature type="domain" description="OB" evidence="2">
    <location>
        <begin position="194"/>
        <end position="263"/>
    </location>
</feature>
<dbReference type="PANTHER" id="PTHR13356">
    <property type="entry name" value="OB FOLD NUCLEIC ACID BINDING PROTEIN-RELATED"/>
    <property type="match status" value="1"/>
</dbReference>
<dbReference type="EMBL" id="JAGVWD010000066">
    <property type="protein sequence ID" value="MBS3057758.1"/>
    <property type="molecule type" value="Genomic_DNA"/>
</dbReference>
<proteinExistence type="predicted"/>
<reference evidence="4" key="2">
    <citation type="submission" date="2021-05" db="EMBL/GenBank/DDBJ databases">
        <title>Protein family content uncovers lineage relationships and bacterial pathway maintenance mechanisms in DPANN archaea.</title>
        <authorList>
            <person name="Castelle C.J."/>
            <person name="Meheust R."/>
            <person name="Jaffe A.L."/>
            <person name="Seitz K."/>
            <person name="Gong X."/>
            <person name="Baker B.J."/>
            <person name="Banfield J.F."/>
        </authorList>
    </citation>
    <scope>NUCLEOTIDE SEQUENCE</scope>
    <source>
        <strain evidence="4">RIFCSPHIGHO2_01_FULL_AR10_44_11</strain>
    </source>
</reference>
<dbReference type="AlphaFoldDB" id="A0A8T4KRL4"/>
<evidence type="ECO:0000313" key="4">
    <source>
        <dbReference type="EMBL" id="MBS3057758.1"/>
    </source>
</evidence>
<gene>
    <name evidence="4" type="ORF">J4415_03985</name>
</gene>
<evidence type="ECO:0008006" key="6">
    <source>
        <dbReference type="Google" id="ProtNLM"/>
    </source>
</evidence>
<dbReference type="PANTHER" id="PTHR13356:SF10">
    <property type="entry name" value="REPLICATION FACTOR-A PROTEIN 1"/>
    <property type="match status" value="1"/>
</dbReference>
<evidence type="ECO:0000259" key="2">
    <source>
        <dbReference type="Pfam" id="PF01336"/>
    </source>
</evidence>
<dbReference type="SUPFAM" id="SSF50249">
    <property type="entry name" value="Nucleic acid-binding proteins"/>
    <property type="match status" value="3"/>
</dbReference>
<dbReference type="InterPro" id="IPR012340">
    <property type="entry name" value="NA-bd_OB-fold"/>
</dbReference>
<organism evidence="4 5">
    <name type="scientific">Candidatus Iainarchaeum sp</name>
    <dbReference type="NCBI Taxonomy" id="3101447"/>
    <lineage>
        <taxon>Archaea</taxon>
        <taxon>Candidatus Iainarchaeota</taxon>
        <taxon>Candidatus Iainarchaeia</taxon>
        <taxon>Candidatus Iainarchaeales</taxon>
        <taxon>Candidatus Iainarchaeaceae</taxon>
        <taxon>Candidatus Iainarchaeum</taxon>
    </lineage>
</organism>
<accession>A0A8T4KRL4</accession>
<dbReference type="Pfam" id="PF08646">
    <property type="entry name" value="Rep_fac-A_C"/>
    <property type="match status" value="1"/>
</dbReference>
<dbReference type="InterPro" id="IPR013955">
    <property type="entry name" value="Rep_factor-A_C"/>
</dbReference>
<dbReference type="GO" id="GO:0003677">
    <property type="term" value="F:DNA binding"/>
    <property type="evidence" value="ECO:0007669"/>
    <property type="project" value="UniProtKB-KW"/>
</dbReference>